<sequence length="310" mass="34617">MLVSSCTYRASLRGVIGLQSNKRSFSMFQGVSDALVTIHTASGLPWVVLIPLGTIALRTVTTLPLSIWQRKRIVKQQELRKLVQAIPPVTKLRLAATTASKIETGPITSSGSAISETPTTEPSGKNRTLTPEQITLLAVKETRKRQKRLFSKYNVQMWKNIVLPLVQVPLWVTLSMGIRTLTEKKLLETNYYNILSTYIPPNLDLSLPLDSLPMLLPMILGSFALTNVEYNGKMLTSTKASDAGIKVATDEFSKISQSMTSILNISRFSCIFMMGISSQAPLLLSLYWISSQAYSFIQNLVLNWLWPYER</sequence>
<proteinExistence type="inferred from homology"/>
<dbReference type="InterPro" id="IPR001708">
    <property type="entry name" value="YidC/ALB3/OXA1/COX18"/>
</dbReference>
<dbReference type="PANTHER" id="PTHR12428:SF65">
    <property type="entry name" value="CYTOCHROME C OXIDASE ASSEMBLY PROTEIN COX18, MITOCHONDRIAL"/>
    <property type="match status" value="1"/>
</dbReference>
<dbReference type="PANTHER" id="PTHR12428">
    <property type="entry name" value="OXA1"/>
    <property type="match status" value="1"/>
</dbReference>
<dbReference type="eggNOG" id="KOG1239">
    <property type="taxonomic scope" value="Eukaryota"/>
</dbReference>
<keyword evidence="5" id="KW-0472">Membrane</keyword>
<organism evidence="7 8">
    <name type="scientific">Torulaspora delbrueckii</name>
    <name type="common">Yeast</name>
    <name type="synonym">Candida colliculosa</name>
    <dbReference type="NCBI Taxonomy" id="4950"/>
    <lineage>
        <taxon>Eukaryota</taxon>
        <taxon>Fungi</taxon>
        <taxon>Dikarya</taxon>
        <taxon>Ascomycota</taxon>
        <taxon>Saccharomycotina</taxon>
        <taxon>Saccharomycetes</taxon>
        <taxon>Saccharomycetales</taxon>
        <taxon>Saccharomycetaceae</taxon>
        <taxon>Torulaspora</taxon>
    </lineage>
</organism>
<dbReference type="AlphaFoldDB" id="G8ZUW4"/>
<evidence type="ECO:0000256" key="3">
    <source>
        <dbReference type="ARBA" id="ARBA00022692"/>
    </source>
</evidence>
<dbReference type="KEGG" id="tdl:TDEL_0E01650"/>
<keyword evidence="8" id="KW-1185">Reference proteome</keyword>
<evidence type="ECO:0000256" key="5">
    <source>
        <dbReference type="ARBA" id="ARBA00023136"/>
    </source>
</evidence>
<feature type="region of interest" description="Disordered" evidence="6">
    <location>
        <begin position="106"/>
        <end position="127"/>
    </location>
</feature>
<evidence type="ECO:0000256" key="1">
    <source>
        <dbReference type="ARBA" id="ARBA00004141"/>
    </source>
</evidence>
<evidence type="ECO:0000313" key="8">
    <source>
        <dbReference type="Proteomes" id="UP000005627"/>
    </source>
</evidence>
<evidence type="ECO:0000256" key="4">
    <source>
        <dbReference type="ARBA" id="ARBA00022989"/>
    </source>
</evidence>
<evidence type="ECO:0000313" key="7">
    <source>
        <dbReference type="EMBL" id="CCE92408.1"/>
    </source>
</evidence>
<dbReference type="GeneID" id="11503809"/>
<dbReference type="EMBL" id="HE616746">
    <property type="protein sequence ID" value="CCE92408.1"/>
    <property type="molecule type" value="Genomic_DNA"/>
</dbReference>
<dbReference type="GO" id="GO:0005743">
    <property type="term" value="C:mitochondrial inner membrane"/>
    <property type="evidence" value="ECO:0007669"/>
    <property type="project" value="EnsemblFungi"/>
</dbReference>
<dbReference type="OrthoDB" id="2148490at2759"/>
<protein>
    <submittedName>
        <fullName evidence="7">Uncharacterized protein</fullName>
    </submittedName>
</protein>
<gene>
    <name evidence="7" type="primary">TDEL0E01650</name>
    <name evidence="7" type="ORF">TDEL_0E01650</name>
</gene>
<keyword evidence="4" id="KW-1133">Transmembrane helix</keyword>
<dbReference type="HOGENOM" id="CLU_029282_2_1_1"/>
<dbReference type="GO" id="GO:0032979">
    <property type="term" value="P:protein insertion into mitochondrial inner membrane from matrix"/>
    <property type="evidence" value="ECO:0007669"/>
    <property type="project" value="EnsemblFungi"/>
</dbReference>
<evidence type="ECO:0000256" key="2">
    <source>
        <dbReference type="ARBA" id="ARBA00009877"/>
    </source>
</evidence>
<comment type="subcellular location">
    <subcellularLocation>
        <location evidence="1">Membrane</location>
        <topology evidence="1">Multi-pass membrane protein</topology>
    </subcellularLocation>
</comment>
<reference evidence="7 8" key="1">
    <citation type="journal article" date="2011" name="Proc. Natl. Acad. Sci. U.S.A.">
        <title>Evolutionary erosion of yeast sex chromosomes by mating-type switching accidents.</title>
        <authorList>
            <person name="Gordon J.L."/>
            <person name="Armisen D."/>
            <person name="Proux-Wera E."/>
            <person name="Oheigeartaigh S.S."/>
            <person name="Byrne K.P."/>
            <person name="Wolfe K.H."/>
        </authorList>
    </citation>
    <scope>NUCLEOTIDE SEQUENCE [LARGE SCALE GENOMIC DNA]</scope>
    <source>
        <strain evidence="8">ATCC 10662 / CBS 1146 / NBRC 0425 / NCYC 2629 / NRRL Y-866</strain>
    </source>
</reference>
<comment type="similarity">
    <text evidence="2">Belongs to the OXA1/ALB3/YidC family.</text>
</comment>
<dbReference type="STRING" id="1076872.G8ZUW4"/>
<evidence type="ECO:0000256" key="6">
    <source>
        <dbReference type="SAM" id="MobiDB-lite"/>
    </source>
</evidence>
<accession>G8ZUW4</accession>
<keyword evidence="3" id="KW-0812">Transmembrane</keyword>
<dbReference type="GO" id="GO:0033617">
    <property type="term" value="P:mitochondrial respiratory chain complex IV assembly"/>
    <property type="evidence" value="ECO:0007669"/>
    <property type="project" value="TreeGrafter"/>
</dbReference>
<dbReference type="Proteomes" id="UP000005627">
    <property type="component" value="Chromosome 5"/>
</dbReference>
<dbReference type="FunCoup" id="G8ZUW4">
    <property type="interactions" value="78"/>
</dbReference>
<dbReference type="InParanoid" id="G8ZUW4"/>
<name>G8ZUW4_TORDE</name>
<dbReference type="RefSeq" id="XP_003681619.1">
    <property type="nucleotide sequence ID" value="XM_003681571.1"/>
</dbReference>
<dbReference type="GO" id="GO:0032977">
    <property type="term" value="F:membrane insertase activity"/>
    <property type="evidence" value="ECO:0007669"/>
    <property type="project" value="EnsemblFungi"/>
</dbReference>